<proteinExistence type="predicted"/>
<dbReference type="EMBL" id="OX465083">
    <property type="protein sequence ID" value="CAI9293628.1"/>
    <property type="molecule type" value="Genomic_DNA"/>
</dbReference>
<organism evidence="3 4">
    <name type="scientific">Lactuca saligna</name>
    <name type="common">Willowleaf lettuce</name>
    <dbReference type="NCBI Taxonomy" id="75948"/>
    <lineage>
        <taxon>Eukaryota</taxon>
        <taxon>Viridiplantae</taxon>
        <taxon>Streptophyta</taxon>
        <taxon>Embryophyta</taxon>
        <taxon>Tracheophyta</taxon>
        <taxon>Spermatophyta</taxon>
        <taxon>Magnoliopsida</taxon>
        <taxon>eudicotyledons</taxon>
        <taxon>Gunneridae</taxon>
        <taxon>Pentapetalae</taxon>
        <taxon>asterids</taxon>
        <taxon>campanulids</taxon>
        <taxon>Asterales</taxon>
        <taxon>Asteraceae</taxon>
        <taxon>Cichorioideae</taxon>
        <taxon>Cichorieae</taxon>
        <taxon>Lactucinae</taxon>
        <taxon>Lactuca</taxon>
    </lineage>
</organism>
<dbReference type="Proteomes" id="UP001177003">
    <property type="component" value="Chromosome 7"/>
</dbReference>
<feature type="coiled-coil region" evidence="1">
    <location>
        <begin position="121"/>
        <end position="184"/>
    </location>
</feature>
<gene>
    <name evidence="3" type="ORF">LSALG_LOCUS32648</name>
</gene>
<keyword evidence="1" id="KW-0175">Coiled coil</keyword>
<evidence type="ECO:0000313" key="4">
    <source>
        <dbReference type="Proteomes" id="UP001177003"/>
    </source>
</evidence>
<evidence type="ECO:0000256" key="1">
    <source>
        <dbReference type="SAM" id="Coils"/>
    </source>
</evidence>
<reference evidence="3" key="1">
    <citation type="submission" date="2023-04" db="EMBL/GenBank/DDBJ databases">
        <authorList>
            <person name="Vijverberg K."/>
            <person name="Xiong W."/>
            <person name="Schranz E."/>
        </authorList>
    </citation>
    <scope>NUCLEOTIDE SEQUENCE</scope>
</reference>
<evidence type="ECO:0000313" key="3">
    <source>
        <dbReference type="EMBL" id="CAI9293628.1"/>
    </source>
</evidence>
<feature type="compositionally biased region" description="Low complexity" evidence="2">
    <location>
        <begin position="52"/>
        <end position="64"/>
    </location>
</feature>
<sequence length="260" mass="28967">MLPSLYVSLPFFPIPTTQLFTTIPIHTPIFTNTTTTTTGAQSTAPTPPITTKPPITTEPSPTSKLLSPTQSTEISPILGGEELEFDSTYFTPYRVQSDDDDDDDDPVTKHHLKEAAAAKNAQTVNASVENLQRSLQSERSNLEAAQQAIEAANGSLHANVNDRLTQLEAELAVENRIMDELDRHTSQLKCKTSSYVLLLLSSMISSQRRRLFGVKWLMFTPSSFILLKHMIQSSQLPPYVIWLINLGQHWSSLVVSRVFR</sequence>
<name>A0AA35ZK12_LACSI</name>
<feature type="compositionally biased region" description="Low complexity" evidence="2">
    <location>
        <begin position="34"/>
        <end position="44"/>
    </location>
</feature>
<feature type="compositionally biased region" description="Polar residues" evidence="2">
    <location>
        <begin position="65"/>
        <end position="74"/>
    </location>
</feature>
<protein>
    <submittedName>
        <fullName evidence="3">Uncharacterized protein</fullName>
    </submittedName>
</protein>
<feature type="region of interest" description="Disordered" evidence="2">
    <location>
        <begin position="34"/>
        <end position="78"/>
    </location>
</feature>
<evidence type="ECO:0000256" key="2">
    <source>
        <dbReference type="SAM" id="MobiDB-lite"/>
    </source>
</evidence>
<keyword evidence="4" id="KW-1185">Reference proteome</keyword>
<dbReference type="AlphaFoldDB" id="A0AA35ZK12"/>
<accession>A0AA35ZK12</accession>